<proteinExistence type="predicted"/>
<feature type="region of interest" description="Disordered" evidence="3">
    <location>
        <begin position="383"/>
        <end position="413"/>
    </location>
</feature>
<keyword evidence="1" id="KW-0489">Methyltransferase</keyword>
<dbReference type="EMBL" id="KB007883">
    <property type="protein sequence ID" value="ELR22561.1"/>
    <property type="molecule type" value="Genomic_DNA"/>
</dbReference>
<feature type="region of interest" description="Disordered" evidence="3">
    <location>
        <begin position="1"/>
        <end position="42"/>
    </location>
</feature>
<dbReference type="GO" id="GO:0005634">
    <property type="term" value="C:nucleus"/>
    <property type="evidence" value="ECO:0007669"/>
    <property type="project" value="TreeGrafter"/>
</dbReference>
<dbReference type="InterPro" id="IPR010286">
    <property type="entry name" value="METTL16/RlmF"/>
</dbReference>
<dbReference type="RefSeq" id="XP_004349649.1">
    <property type="nucleotide sequence ID" value="XM_004349599.1"/>
</dbReference>
<evidence type="ECO:0000256" key="2">
    <source>
        <dbReference type="ARBA" id="ARBA00022679"/>
    </source>
</evidence>
<dbReference type="STRING" id="1257118.L8HDV1"/>
<dbReference type="KEGG" id="acan:ACA1_142640"/>
<dbReference type="Pfam" id="PF05971">
    <property type="entry name" value="Methyltransf_10"/>
    <property type="match status" value="1"/>
</dbReference>
<organism evidence="4 5">
    <name type="scientific">Acanthamoeba castellanii (strain ATCC 30010 / Neff)</name>
    <dbReference type="NCBI Taxonomy" id="1257118"/>
    <lineage>
        <taxon>Eukaryota</taxon>
        <taxon>Amoebozoa</taxon>
        <taxon>Discosea</taxon>
        <taxon>Longamoebia</taxon>
        <taxon>Centramoebida</taxon>
        <taxon>Acanthamoebidae</taxon>
        <taxon>Acanthamoeba</taxon>
    </lineage>
</organism>
<accession>L8HDV1</accession>
<name>L8HDV1_ACACF</name>
<dbReference type="OrthoDB" id="514248at2759"/>
<dbReference type="VEuPathDB" id="AmoebaDB:ACA1_142640"/>
<evidence type="ECO:0000313" key="4">
    <source>
        <dbReference type="EMBL" id="ELR22561.1"/>
    </source>
</evidence>
<dbReference type="PANTHER" id="PTHR13393">
    <property type="entry name" value="SAM-DEPENDENT METHYLTRANSFERASE"/>
    <property type="match status" value="1"/>
</dbReference>
<dbReference type="GO" id="GO:0008168">
    <property type="term" value="F:methyltransferase activity"/>
    <property type="evidence" value="ECO:0007669"/>
    <property type="project" value="UniProtKB-KW"/>
</dbReference>
<dbReference type="GeneID" id="14923505"/>
<dbReference type="AlphaFoldDB" id="L8HDV1"/>
<dbReference type="CDD" id="cd02440">
    <property type="entry name" value="AdoMet_MTases"/>
    <property type="match status" value="1"/>
</dbReference>
<protein>
    <recommendedName>
        <fullName evidence="6">U6 small nuclear RNA (adenine-(43)-N(6))-methyltransferase</fullName>
    </recommendedName>
</protein>
<evidence type="ECO:0008006" key="6">
    <source>
        <dbReference type="Google" id="ProtNLM"/>
    </source>
</evidence>
<feature type="compositionally biased region" description="Basic and acidic residues" evidence="3">
    <location>
        <begin position="400"/>
        <end position="413"/>
    </location>
</feature>
<keyword evidence="5" id="KW-1185">Reference proteome</keyword>
<evidence type="ECO:0000313" key="5">
    <source>
        <dbReference type="Proteomes" id="UP000011083"/>
    </source>
</evidence>
<dbReference type="Proteomes" id="UP000011083">
    <property type="component" value="Unassembled WGS sequence"/>
</dbReference>
<dbReference type="GO" id="GO:0070475">
    <property type="term" value="P:rRNA base methylation"/>
    <property type="evidence" value="ECO:0007669"/>
    <property type="project" value="TreeGrafter"/>
</dbReference>
<dbReference type="PANTHER" id="PTHR13393:SF0">
    <property type="entry name" value="RNA N6-ADENOSINE-METHYLTRANSFERASE METTL16"/>
    <property type="match status" value="1"/>
</dbReference>
<evidence type="ECO:0000256" key="1">
    <source>
        <dbReference type="ARBA" id="ARBA00022603"/>
    </source>
</evidence>
<sequence>MEAEFAGATTPAGGHRKRKAQGDLRRPQRSSGSSSSERCNAATSSVYKARTTDFRVLAEAVYTNNYGSASIDWKDPYAAREVTYALLKNDFDLELDIPIDQLCPPVPNRANYIYWLRDLLHRNSPQLCTGPDTRVRGLDIGTGASCIYPLLGAKIHGWSFVATDIDETSLRHARHNVALNRLEATIELRQSRPDDLLLGALRPGEELAFSMCNPPFFAHLEEACQNPRTVCTGTPNELVTAGGEVQFVERMINESLVLRHTIRWYTSMLGKKSDLNALLKTLAAKGIVNVHTTTFYQGKTTRWGLAWSLTQDGLEDRAKAKALEKLRGKDEVCFAVSANDPSALLAHVNELFRDLGLALVFCDDPFRLRAEATQYTWRRRRREEKKLTEQAQPANTAPLAHREGGGEEPERYKASALTREEETAEALRLAELQVYLGQYEQVTRALEDDPGNAELLEARSHLEEFVSLTHQLWHATSLETTTVASTTDVPLPRPPPVLAAPDGDRATDFQTTTKPDPAFQFQVQVMQTQGPVYMLQFSWVSGASKSKMAFHELFDYLKHAITTKFPRA</sequence>
<evidence type="ECO:0000256" key="3">
    <source>
        <dbReference type="SAM" id="MobiDB-lite"/>
    </source>
</evidence>
<dbReference type="InterPro" id="IPR029063">
    <property type="entry name" value="SAM-dependent_MTases_sf"/>
</dbReference>
<dbReference type="Gene3D" id="3.40.50.150">
    <property type="entry name" value="Vaccinia Virus protein VP39"/>
    <property type="match status" value="1"/>
</dbReference>
<gene>
    <name evidence="4" type="ORF">ACA1_142640</name>
</gene>
<reference evidence="4 5" key="1">
    <citation type="journal article" date="2013" name="Genome Biol.">
        <title>Genome of Acanthamoeba castellanii highlights extensive lateral gene transfer and early evolution of tyrosine kinase signaling.</title>
        <authorList>
            <person name="Clarke M."/>
            <person name="Lohan A.J."/>
            <person name="Liu B."/>
            <person name="Lagkouvardos I."/>
            <person name="Roy S."/>
            <person name="Zafar N."/>
            <person name="Bertelli C."/>
            <person name="Schilde C."/>
            <person name="Kianianmomeni A."/>
            <person name="Burglin T.R."/>
            <person name="Frech C."/>
            <person name="Turcotte B."/>
            <person name="Kopec K.O."/>
            <person name="Synnott J.M."/>
            <person name="Choo C."/>
            <person name="Paponov I."/>
            <person name="Finkler A."/>
            <person name="Soon Heng Tan C."/>
            <person name="Hutchins A.P."/>
            <person name="Weinmeier T."/>
            <person name="Rattei T."/>
            <person name="Chu J.S."/>
            <person name="Gimenez G."/>
            <person name="Irimia M."/>
            <person name="Rigden D.J."/>
            <person name="Fitzpatrick D.A."/>
            <person name="Lorenzo-Morales J."/>
            <person name="Bateman A."/>
            <person name="Chiu C.H."/>
            <person name="Tang P."/>
            <person name="Hegemann P."/>
            <person name="Fromm H."/>
            <person name="Raoult D."/>
            <person name="Greub G."/>
            <person name="Miranda-Saavedra D."/>
            <person name="Chen N."/>
            <person name="Nash P."/>
            <person name="Ginger M.L."/>
            <person name="Horn M."/>
            <person name="Schaap P."/>
            <person name="Caler L."/>
            <person name="Loftus B."/>
        </authorList>
    </citation>
    <scope>NUCLEOTIDE SEQUENCE [LARGE SCALE GENOMIC DNA]</scope>
    <source>
        <strain evidence="4 5">Neff</strain>
    </source>
</reference>
<keyword evidence="2" id="KW-0808">Transferase</keyword>
<dbReference type="SUPFAM" id="SSF53335">
    <property type="entry name" value="S-adenosyl-L-methionine-dependent methyltransferases"/>
    <property type="match status" value="1"/>
</dbReference>